<evidence type="ECO:0000256" key="2">
    <source>
        <dbReference type="ARBA" id="ARBA00022723"/>
    </source>
</evidence>
<keyword evidence="5" id="KW-1185">Reference proteome</keyword>
<gene>
    <name evidence="4" type="ORF">J4Q44_G00029780</name>
</gene>
<dbReference type="Proteomes" id="UP001356427">
    <property type="component" value="Unassembled WGS sequence"/>
</dbReference>
<name>A0AAN8R7T5_9TELE</name>
<evidence type="ECO:0000313" key="4">
    <source>
        <dbReference type="EMBL" id="KAK6327333.1"/>
    </source>
</evidence>
<proteinExistence type="predicted"/>
<organism evidence="4 5">
    <name type="scientific">Coregonus suidteri</name>
    <dbReference type="NCBI Taxonomy" id="861788"/>
    <lineage>
        <taxon>Eukaryota</taxon>
        <taxon>Metazoa</taxon>
        <taxon>Chordata</taxon>
        <taxon>Craniata</taxon>
        <taxon>Vertebrata</taxon>
        <taxon>Euteleostomi</taxon>
        <taxon>Actinopterygii</taxon>
        <taxon>Neopterygii</taxon>
        <taxon>Teleostei</taxon>
        <taxon>Protacanthopterygii</taxon>
        <taxon>Salmoniformes</taxon>
        <taxon>Salmonidae</taxon>
        <taxon>Coregoninae</taxon>
        <taxon>Coregonus</taxon>
    </lineage>
</organism>
<reference evidence="4 5" key="1">
    <citation type="submission" date="2021-04" db="EMBL/GenBank/DDBJ databases">
        <authorList>
            <person name="De Guttry C."/>
            <person name="Zahm M."/>
            <person name="Klopp C."/>
            <person name="Cabau C."/>
            <person name="Louis A."/>
            <person name="Berthelot C."/>
            <person name="Parey E."/>
            <person name="Roest Crollius H."/>
            <person name="Montfort J."/>
            <person name="Robinson-Rechavi M."/>
            <person name="Bucao C."/>
            <person name="Bouchez O."/>
            <person name="Gislard M."/>
            <person name="Lluch J."/>
            <person name="Milhes M."/>
            <person name="Lampietro C."/>
            <person name="Lopez Roques C."/>
            <person name="Donnadieu C."/>
            <person name="Braasch I."/>
            <person name="Desvignes T."/>
            <person name="Postlethwait J."/>
            <person name="Bobe J."/>
            <person name="Wedekind C."/>
            <person name="Guiguen Y."/>
        </authorList>
    </citation>
    <scope>NUCLEOTIDE SEQUENCE [LARGE SCALE GENOMIC DNA]</scope>
    <source>
        <strain evidence="4">Cs_M1</strain>
        <tissue evidence="4">Blood</tissue>
    </source>
</reference>
<dbReference type="Pfam" id="PF13359">
    <property type="entry name" value="DDE_Tnp_4"/>
    <property type="match status" value="1"/>
</dbReference>
<evidence type="ECO:0000313" key="5">
    <source>
        <dbReference type="Proteomes" id="UP001356427"/>
    </source>
</evidence>
<protein>
    <recommendedName>
        <fullName evidence="3">DDE Tnp4 domain-containing protein</fullName>
    </recommendedName>
</protein>
<keyword evidence="2" id="KW-0479">Metal-binding</keyword>
<comment type="caution">
    <text evidence="4">The sequence shown here is derived from an EMBL/GenBank/DDBJ whole genome shotgun (WGS) entry which is preliminary data.</text>
</comment>
<evidence type="ECO:0000259" key="3">
    <source>
        <dbReference type="Pfam" id="PF13359"/>
    </source>
</evidence>
<dbReference type="GO" id="GO:0046872">
    <property type="term" value="F:metal ion binding"/>
    <property type="evidence" value="ECO:0007669"/>
    <property type="project" value="UniProtKB-KW"/>
</dbReference>
<accession>A0AAN8R7T5</accession>
<comment type="cofactor">
    <cofactor evidence="1">
        <name>a divalent metal cation</name>
        <dbReference type="ChEBI" id="CHEBI:60240"/>
    </cofactor>
</comment>
<dbReference type="InterPro" id="IPR027806">
    <property type="entry name" value="HARBI1_dom"/>
</dbReference>
<dbReference type="EMBL" id="JAGTTL010000002">
    <property type="protein sequence ID" value="KAK6327333.1"/>
    <property type="molecule type" value="Genomic_DNA"/>
</dbReference>
<feature type="domain" description="DDE Tnp4" evidence="3">
    <location>
        <begin position="6"/>
        <end position="61"/>
    </location>
</feature>
<dbReference type="AlphaFoldDB" id="A0AAN8R7T5"/>
<sequence length="148" mass="16743">MQGSSGLDDAKKIYNYCHSRARRISENCFGFLAARWRILGRTLEVAPEKAETIVKACMALHDYLCTTDTSTRYIHATFDHSTPTRDLLPGEWRQVAQGNTSFLDLRNMSTDKATRVAIDMRNNLKDYFLTPAGQLSFQDAAITYGILQ</sequence>
<evidence type="ECO:0000256" key="1">
    <source>
        <dbReference type="ARBA" id="ARBA00001968"/>
    </source>
</evidence>